<name>A0ABN7IWV5_9BASI</name>
<keyword evidence="3" id="KW-1185">Reference proteome</keyword>
<feature type="compositionally biased region" description="Low complexity" evidence="1">
    <location>
        <begin position="234"/>
        <end position="251"/>
    </location>
</feature>
<sequence length="279" mass="30621">MEDAQTRHNDRNRIRGTPHPELLRLNSSRTSFGRRCNVSSGSSSDCRTNSPPFRRHYSHPNLVRRTPTHPLPNGENNLTPGQPLAFHSGSYSGSPIPFHPNPRRTLTLQRRLQHDGYEDPYGAPYPSISLPQHVGYEDPYDTPHSAASLPRSRRSITPTRNESFTNDGFDTYASPDRDTNAKATPDYNEEEPPASSTMEQTQSNPPALEGAQTMESQAEDYNYDEAQVNKAIVTPATEPSSEPEASSRTSPAAPPSDAEPTPTASALTPGADEQAPPLH</sequence>
<gene>
    <name evidence="2" type="ORF">JKIAZH3_G3620</name>
</gene>
<evidence type="ECO:0000313" key="2">
    <source>
        <dbReference type="EMBL" id="CAD6925201.1"/>
    </source>
</evidence>
<evidence type="ECO:0000313" key="3">
    <source>
        <dbReference type="Proteomes" id="UP000836402"/>
    </source>
</evidence>
<feature type="region of interest" description="Disordered" evidence="1">
    <location>
        <begin position="1"/>
        <end position="75"/>
    </location>
</feature>
<protein>
    <submittedName>
        <fullName evidence="2">Uncharacterized protein</fullName>
    </submittedName>
</protein>
<dbReference type="EMBL" id="CAJHJG010002973">
    <property type="protein sequence ID" value="CAD6925201.1"/>
    <property type="molecule type" value="Genomic_DNA"/>
</dbReference>
<dbReference type="Proteomes" id="UP000836402">
    <property type="component" value="Unassembled WGS sequence"/>
</dbReference>
<comment type="caution">
    <text evidence="2">The sequence shown here is derived from an EMBL/GenBank/DDBJ whole genome shotgun (WGS) entry which is preliminary data.</text>
</comment>
<accession>A0ABN7IWV5</accession>
<feature type="region of interest" description="Disordered" evidence="1">
    <location>
        <begin position="130"/>
        <end position="279"/>
    </location>
</feature>
<feature type="compositionally biased region" description="Polar residues" evidence="1">
    <location>
        <begin position="194"/>
        <end position="205"/>
    </location>
</feature>
<evidence type="ECO:0000256" key="1">
    <source>
        <dbReference type="SAM" id="MobiDB-lite"/>
    </source>
</evidence>
<feature type="compositionally biased region" description="Polar residues" evidence="1">
    <location>
        <begin position="25"/>
        <end position="51"/>
    </location>
</feature>
<organism evidence="2 3">
    <name type="scientific">Tilletia caries</name>
    <name type="common">wheat bunt fungus</name>
    <dbReference type="NCBI Taxonomy" id="13290"/>
    <lineage>
        <taxon>Eukaryota</taxon>
        <taxon>Fungi</taxon>
        <taxon>Dikarya</taxon>
        <taxon>Basidiomycota</taxon>
        <taxon>Ustilaginomycotina</taxon>
        <taxon>Exobasidiomycetes</taxon>
        <taxon>Tilletiales</taxon>
        <taxon>Tilletiaceae</taxon>
        <taxon>Tilletia</taxon>
    </lineage>
</organism>
<feature type="compositionally biased region" description="Polar residues" evidence="1">
    <location>
        <begin position="155"/>
        <end position="168"/>
    </location>
</feature>
<reference evidence="2" key="1">
    <citation type="submission" date="2020-10" db="EMBL/GenBank/DDBJ databases">
        <authorList>
            <person name="Sedaghatjoo S."/>
        </authorList>
    </citation>
    <scope>NUCLEOTIDE SEQUENCE</scope>
    <source>
        <strain evidence="2">AZH3</strain>
    </source>
</reference>
<feature type="compositionally biased region" description="Basic and acidic residues" evidence="1">
    <location>
        <begin position="1"/>
        <end position="13"/>
    </location>
</feature>
<proteinExistence type="predicted"/>